<keyword evidence="4 7" id="KW-0812">Transmembrane</keyword>
<organism evidence="9 10">
    <name type="scientific">Phytohabitans rumicis</name>
    <dbReference type="NCBI Taxonomy" id="1076125"/>
    <lineage>
        <taxon>Bacteria</taxon>
        <taxon>Bacillati</taxon>
        <taxon>Actinomycetota</taxon>
        <taxon>Actinomycetes</taxon>
        <taxon>Micromonosporales</taxon>
        <taxon>Micromonosporaceae</taxon>
    </lineage>
</organism>
<reference evidence="9 10" key="1">
    <citation type="submission" date="2020-03" db="EMBL/GenBank/DDBJ databases">
        <title>Whole genome shotgun sequence of Phytohabitans rumicis NBRC 108638.</title>
        <authorList>
            <person name="Komaki H."/>
            <person name="Tamura T."/>
        </authorList>
    </citation>
    <scope>NUCLEOTIDE SEQUENCE [LARGE SCALE GENOMIC DNA]</scope>
    <source>
        <strain evidence="9 10">NBRC 108638</strain>
    </source>
</reference>
<keyword evidence="3" id="KW-1003">Cell membrane</keyword>
<feature type="transmembrane region" description="Helical" evidence="7">
    <location>
        <begin position="214"/>
        <end position="232"/>
    </location>
</feature>
<evidence type="ECO:0000313" key="10">
    <source>
        <dbReference type="Proteomes" id="UP000482960"/>
    </source>
</evidence>
<evidence type="ECO:0000256" key="3">
    <source>
        <dbReference type="ARBA" id="ARBA00022475"/>
    </source>
</evidence>
<dbReference type="Gene3D" id="1.20.1250.20">
    <property type="entry name" value="MFS general substrate transporter like domains"/>
    <property type="match status" value="2"/>
</dbReference>
<evidence type="ECO:0000313" key="9">
    <source>
        <dbReference type="EMBL" id="GFJ93582.1"/>
    </source>
</evidence>
<dbReference type="GO" id="GO:0022857">
    <property type="term" value="F:transmembrane transporter activity"/>
    <property type="evidence" value="ECO:0007669"/>
    <property type="project" value="InterPro"/>
</dbReference>
<accession>A0A6V8L8L3</accession>
<dbReference type="SUPFAM" id="SSF103473">
    <property type="entry name" value="MFS general substrate transporter"/>
    <property type="match status" value="1"/>
</dbReference>
<dbReference type="InterPro" id="IPR020846">
    <property type="entry name" value="MFS_dom"/>
</dbReference>
<dbReference type="PANTHER" id="PTHR42718">
    <property type="entry name" value="MAJOR FACILITATOR SUPERFAMILY MULTIDRUG TRANSPORTER MFSC"/>
    <property type="match status" value="1"/>
</dbReference>
<feature type="transmembrane region" description="Helical" evidence="7">
    <location>
        <begin position="344"/>
        <end position="367"/>
    </location>
</feature>
<dbReference type="PANTHER" id="PTHR42718:SF46">
    <property type="entry name" value="BLR6921 PROTEIN"/>
    <property type="match status" value="1"/>
</dbReference>
<evidence type="ECO:0000256" key="1">
    <source>
        <dbReference type="ARBA" id="ARBA00004651"/>
    </source>
</evidence>
<dbReference type="Proteomes" id="UP000482960">
    <property type="component" value="Unassembled WGS sequence"/>
</dbReference>
<evidence type="ECO:0000256" key="6">
    <source>
        <dbReference type="ARBA" id="ARBA00023136"/>
    </source>
</evidence>
<feature type="transmembrane region" description="Helical" evidence="7">
    <location>
        <begin position="176"/>
        <end position="193"/>
    </location>
</feature>
<reference evidence="9 10" key="2">
    <citation type="submission" date="2020-03" db="EMBL/GenBank/DDBJ databases">
        <authorList>
            <person name="Ichikawa N."/>
            <person name="Kimura A."/>
            <person name="Kitahashi Y."/>
            <person name="Uohara A."/>
        </authorList>
    </citation>
    <scope>NUCLEOTIDE SEQUENCE [LARGE SCALE GENOMIC DNA]</scope>
    <source>
        <strain evidence="9 10">NBRC 108638</strain>
    </source>
</reference>
<dbReference type="NCBIfam" id="TIGR00711">
    <property type="entry name" value="efflux_EmrB"/>
    <property type="match status" value="1"/>
</dbReference>
<keyword evidence="10" id="KW-1185">Reference proteome</keyword>
<keyword evidence="6 7" id="KW-0472">Membrane</keyword>
<name>A0A6V8L8L3_9ACTN</name>
<evidence type="ECO:0000256" key="4">
    <source>
        <dbReference type="ARBA" id="ARBA00022692"/>
    </source>
</evidence>
<protein>
    <submittedName>
        <fullName evidence="9">MFS transporter</fullName>
    </submittedName>
</protein>
<feature type="domain" description="Major facilitator superfamily (MFS) profile" evidence="8">
    <location>
        <begin position="24"/>
        <end position="467"/>
    </location>
</feature>
<feature type="transmembrane region" description="Helical" evidence="7">
    <location>
        <begin position="312"/>
        <end position="332"/>
    </location>
</feature>
<dbReference type="InterPro" id="IPR036259">
    <property type="entry name" value="MFS_trans_sf"/>
</dbReference>
<dbReference type="AlphaFoldDB" id="A0A6V8L8L3"/>
<dbReference type="Pfam" id="PF07690">
    <property type="entry name" value="MFS_1"/>
    <property type="match status" value="1"/>
</dbReference>
<dbReference type="PRINTS" id="PR01036">
    <property type="entry name" value="TCRTETB"/>
</dbReference>
<feature type="transmembrane region" description="Helical" evidence="7">
    <location>
        <begin position="62"/>
        <end position="81"/>
    </location>
</feature>
<feature type="transmembrane region" description="Helical" evidence="7">
    <location>
        <begin position="119"/>
        <end position="136"/>
    </location>
</feature>
<dbReference type="EMBL" id="BLPG01000001">
    <property type="protein sequence ID" value="GFJ93582.1"/>
    <property type="molecule type" value="Genomic_DNA"/>
</dbReference>
<evidence type="ECO:0000256" key="2">
    <source>
        <dbReference type="ARBA" id="ARBA00022448"/>
    </source>
</evidence>
<keyword evidence="5 7" id="KW-1133">Transmembrane helix</keyword>
<feature type="transmembrane region" description="Helical" evidence="7">
    <location>
        <begin position="373"/>
        <end position="395"/>
    </location>
</feature>
<evidence type="ECO:0000256" key="7">
    <source>
        <dbReference type="SAM" id="Phobius"/>
    </source>
</evidence>
<feature type="transmembrane region" description="Helical" evidence="7">
    <location>
        <begin position="90"/>
        <end position="113"/>
    </location>
</feature>
<feature type="transmembrane region" description="Helical" evidence="7">
    <location>
        <begin position="416"/>
        <end position="433"/>
    </location>
</feature>
<gene>
    <name evidence="9" type="primary">emrB_1</name>
    <name evidence="9" type="ORF">Prum_072240</name>
</gene>
<comment type="caution">
    <text evidence="9">The sequence shown here is derived from an EMBL/GenBank/DDBJ whole genome shotgun (WGS) entry which is preliminary data.</text>
</comment>
<feature type="transmembrane region" description="Helical" evidence="7">
    <location>
        <begin position="445"/>
        <end position="464"/>
    </location>
</feature>
<proteinExistence type="predicted"/>
<comment type="subcellular location">
    <subcellularLocation>
        <location evidence="1">Cell membrane</location>
        <topology evidence="1">Multi-pass membrane protein</topology>
    </subcellularLocation>
</comment>
<dbReference type="InterPro" id="IPR004638">
    <property type="entry name" value="EmrB-like"/>
</dbReference>
<feature type="transmembrane region" description="Helical" evidence="7">
    <location>
        <begin position="148"/>
        <end position="170"/>
    </location>
</feature>
<dbReference type="GO" id="GO:0005886">
    <property type="term" value="C:plasma membrane"/>
    <property type="evidence" value="ECO:0007669"/>
    <property type="project" value="UniProtKB-SubCell"/>
</dbReference>
<dbReference type="PROSITE" id="PS50850">
    <property type="entry name" value="MFS"/>
    <property type="match status" value="1"/>
</dbReference>
<feature type="transmembrane region" description="Helical" evidence="7">
    <location>
        <begin position="21"/>
        <end position="42"/>
    </location>
</feature>
<sequence>MTATARPVEPVGPDEAIRWPVWRLAMVIAFAAFMSQLDTSVVNVGLDTIAADLGASLDDAQWVANAYLIALGLSLPASGWLGRRFGAGRVWFAALAGFTITSALCALAGGVWWLVAARVLQGLTAGLLLPAGQTILGQAVGPQRLGRVMATLGVAVSLGPALGPVAGGLIIHSGSWPWLFLINLPLGALALYLGRRFVPRGRPAAHPGRLDWPGLLMVSAGVPLLVYGLTAWGERGSLAAPGAVGPVLAGALLLVAFIGYARRAARPVLDLRLFAGRAYAAATATAAFTGATMFGATLLFPLYFQIGRGTSVLQTGLALIPLGLGTAVALPVSGRLLDRFGGGMVSLFGGLGTVATTVPFAVAGTALPTPVVLGLLFLRGVAIAFAVGPAAIAAFKAVTADQLPDATTQVNIAQRIGGALGGATFAVILAGRLAGGVDAAFQTTFWWLTAASILGLATAAWLAAAERPRRDDPTPHERQLPRSH</sequence>
<keyword evidence="2" id="KW-0813">Transport</keyword>
<dbReference type="InterPro" id="IPR011701">
    <property type="entry name" value="MFS"/>
</dbReference>
<evidence type="ECO:0000259" key="8">
    <source>
        <dbReference type="PROSITE" id="PS50850"/>
    </source>
</evidence>
<feature type="transmembrane region" description="Helical" evidence="7">
    <location>
        <begin position="238"/>
        <end position="258"/>
    </location>
</feature>
<evidence type="ECO:0000256" key="5">
    <source>
        <dbReference type="ARBA" id="ARBA00022989"/>
    </source>
</evidence>
<feature type="transmembrane region" description="Helical" evidence="7">
    <location>
        <begin position="279"/>
        <end position="306"/>
    </location>
</feature>